<dbReference type="GO" id="GO:0003700">
    <property type="term" value="F:DNA-binding transcription factor activity"/>
    <property type="evidence" value="ECO:0007669"/>
    <property type="project" value="InterPro"/>
</dbReference>
<keyword evidence="3" id="KW-0238">DNA-binding</keyword>
<evidence type="ECO:0000313" key="6">
    <source>
        <dbReference type="EMBL" id="PND30161.1"/>
    </source>
</evidence>
<dbReference type="InterPro" id="IPR036390">
    <property type="entry name" value="WH_DNA-bd_sf"/>
</dbReference>
<keyword evidence="7" id="KW-1185">Reference proteome</keyword>
<dbReference type="SUPFAM" id="SSF46785">
    <property type="entry name" value="Winged helix' DNA-binding domain"/>
    <property type="match status" value="1"/>
</dbReference>
<comment type="caution">
    <text evidence="6">The sequence shown here is derived from an EMBL/GenBank/DDBJ whole genome shotgun (WGS) entry which is preliminary data.</text>
</comment>
<dbReference type="Gene3D" id="1.10.10.10">
    <property type="entry name" value="Winged helix-like DNA-binding domain superfamily/Winged helix DNA-binding domain"/>
    <property type="match status" value="1"/>
</dbReference>
<evidence type="ECO:0000256" key="1">
    <source>
        <dbReference type="ARBA" id="ARBA00009437"/>
    </source>
</evidence>
<evidence type="ECO:0000256" key="2">
    <source>
        <dbReference type="ARBA" id="ARBA00023015"/>
    </source>
</evidence>
<sequence length="321" mass="35018">MPLAPAPAGSGKLLNRLRLKQFELIKGVSEGLSFRQLADSMALSQPAISKMAREMEDTLGAAVFERRRDGVSLTEFGRSLVHDARLIVNKLARLESELAELQRSPIRTLRAGAPSYTGMSLLSRPVARIAARHQQAHVEIIDGIASRLFDMLMAGELDFVIGSLPSRNLSDEEAALLHVEVLYPDEVRFVAHRDMGLAGRPVPIAELLPHSWVMPSRDSLVRSALRAALLKKKLPVPPATVESSPPFIGAVVAEQPGFIGLLRSDSAAYLAQRLNLALLDVRPRIPLPPVAIFRLRDADPSALAVELFGLVRESVESLFGE</sequence>
<dbReference type="RefSeq" id="WP_102776109.1">
    <property type="nucleotide sequence ID" value="NZ_POQS01000011.1"/>
</dbReference>
<evidence type="ECO:0000256" key="4">
    <source>
        <dbReference type="ARBA" id="ARBA00023163"/>
    </source>
</evidence>
<dbReference type="InterPro" id="IPR000847">
    <property type="entry name" value="LysR_HTH_N"/>
</dbReference>
<evidence type="ECO:0000256" key="3">
    <source>
        <dbReference type="ARBA" id="ARBA00023125"/>
    </source>
</evidence>
<keyword evidence="2" id="KW-0805">Transcription regulation</keyword>
<organism evidence="6 7">
    <name type="scientific">Achromobacter pulmonis</name>
    <dbReference type="NCBI Taxonomy" id="1389932"/>
    <lineage>
        <taxon>Bacteria</taxon>
        <taxon>Pseudomonadati</taxon>
        <taxon>Pseudomonadota</taxon>
        <taxon>Betaproteobacteria</taxon>
        <taxon>Burkholderiales</taxon>
        <taxon>Alcaligenaceae</taxon>
        <taxon>Achromobacter</taxon>
    </lineage>
</organism>
<keyword evidence="4" id="KW-0804">Transcription</keyword>
<dbReference type="Proteomes" id="UP000235994">
    <property type="component" value="Unassembled WGS sequence"/>
</dbReference>
<dbReference type="Gene3D" id="3.40.190.290">
    <property type="match status" value="1"/>
</dbReference>
<evidence type="ECO:0000259" key="5">
    <source>
        <dbReference type="PROSITE" id="PS50931"/>
    </source>
</evidence>
<dbReference type="InterPro" id="IPR050950">
    <property type="entry name" value="HTH-type_LysR_regulators"/>
</dbReference>
<name>A0A2N8K9N0_9BURK</name>
<dbReference type="PROSITE" id="PS50931">
    <property type="entry name" value="HTH_LYSR"/>
    <property type="match status" value="1"/>
</dbReference>
<dbReference type="InterPro" id="IPR036388">
    <property type="entry name" value="WH-like_DNA-bd_sf"/>
</dbReference>
<reference evidence="6 7" key="1">
    <citation type="submission" date="2018-01" db="EMBL/GenBank/DDBJ databases">
        <title>The draft genome of an aniline degradation strain ANB-1.</title>
        <authorList>
            <person name="Zhang L."/>
            <person name="Jiang J."/>
        </authorList>
    </citation>
    <scope>NUCLEOTIDE SEQUENCE [LARGE SCALE GENOMIC DNA]</scope>
    <source>
        <strain evidence="6 7">ANB-1</strain>
    </source>
</reference>
<dbReference type="PANTHER" id="PTHR30419">
    <property type="entry name" value="HTH-TYPE TRANSCRIPTIONAL REGULATOR YBHD"/>
    <property type="match status" value="1"/>
</dbReference>
<gene>
    <name evidence="6" type="ORF">C1I89_31100</name>
</gene>
<dbReference type="GO" id="GO:0003677">
    <property type="term" value="F:DNA binding"/>
    <property type="evidence" value="ECO:0007669"/>
    <property type="project" value="UniProtKB-KW"/>
</dbReference>
<protein>
    <submittedName>
        <fullName evidence="6">LysR family transcriptional regulator</fullName>
    </submittedName>
</protein>
<dbReference type="Pfam" id="PF03466">
    <property type="entry name" value="LysR_substrate"/>
    <property type="match status" value="1"/>
</dbReference>
<dbReference type="PANTHER" id="PTHR30419:SF8">
    <property type="entry name" value="NITROGEN ASSIMILATION TRANSCRIPTIONAL ACTIVATOR-RELATED"/>
    <property type="match status" value="1"/>
</dbReference>
<proteinExistence type="inferred from homology"/>
<dbReference type="AlphaFoldDB" id="A0A2N8K9N0"/>
<accession>A0A2N8K9N0</accession>
<feature type="domain" description="HTH lysR-type" evidence="5">
    <location>
        <begin position="17"/>
        <end position="74"/>
    </location>
</feature>
<dbReference type="GO" id="GO:0005829">
    <property type="term" value="C:cytosol"/>
    <property type="evidence" value="ECO:0007669"/>
    <property type="project" value="TreeGrafter"/>
</dbReference>
<dbReference type="SUPFAM" id="SSF53850">
    <property type="entry name" value="Periplasmic binding protein-like II"/>
    <property type="match status" value="1"/>
</dbReference>
<evidence type="ECO:0000313" key="7">
    <source>
        <dbReference type="Proteomes" id="UP000235994"/>
    </source>
</evidence>
<dbReference type="EMBL" id="POQS01000011">
    <property type="protein sequence ID" value="PND30161.1"/>
    <property type="molecule type" value="Genomic_DNA"/>
</dbReference>
<dbReference type="Pfam" id="PF00126">
    <property type="entry name" value="HTH_1"/>
    <property type="match status" value="1"/>
</dbReference>
<dbReference type="InterPro" id="IPR005119">
    <property type="entry name" value="LysR_subst-bd"/>
</dbReference>
<comment type="similarity">
    <text evidence="1">Belongs to the LysR transcriptional regulatory family.</text>
</comment>